<dbReference type="SMART" id="SM01099">
    <property type="entry name" value="CPW_WPC"/>
    <property type="match status" value="2"/>
</dbReference>
<name>A0A086JR54_TOXGO</name>
<keyword evidence="1" id="KW-0732">Signal</keyword>
<proteinExistence type="predicted"/>
<dbReference type="Proteomes" id="UP000028837">
    <property type="component" value="Unassembled WGS sequence"/>
</dbReference>
<feature type="chain" id="PRO_5001808367" evidence="1">
    <location>
        <begin position="21"/>
        <end position="300"/>
    </location>
</feature>
<comment type="caution">
    <text evidence="3">The sequence shown here is derived from an EMBL/GenBank/DDBJ whole genome shotgun (WGS) entry which is preliminary data.</text>
</comment>
<gene>
    <name evidence="3" type="ORF">TGDOM2_278690</name>
</gene>
<dbReference type="VEuPathDB" id="ToxoDB:TGDOM2_278690"/>
<feature type="domain" description="CPW-WPC" evidence="2">
    <location>
        <begin position="143"/>
        <end position="201"/>
    </location>
</feature>
<accession>A0A086JR54</accession>
<protein>
    <submittedName>
        <fullName evidence="3">Cpw-wpc domain-containing protein</fullName>
    </submittedName>
</protein>
<dbReference type="Pfam" id="PF09717">
    <property type="entry name" value="CPW_WPC"/>
    <property type="match status" value="2"/>
</dbReference>
<evidence type="ECO:0000259" key="2">
    <source>
        <dbReference type="SMART" id="SM01099"/>
    </source>
</evidence>
<reference evidence="3 4" key="1">
    <citation type="submission" date="2014-02" db="EMBL/GenBank/DDBJ databases">
        <authorList>
            <person name="Sibley D."/>
            <person name="Venepally P."/>
            <person name="Karamycheva S."/>
            <person name="Hadjithomas M."/>
            <person name="Khan A."/>
            <person name="Brunk B."/>
            <person name="Roos D."/>
            <person name="Caler E."/>
            <person name="Lorenzi H."/>
        </authorList>
    </citation>
    <scope>NUCLEOTIDE SEQUENCE [LARGE SCALE GENOMIC DNA]</scope>
    <source>
        <strain evidence="3 4">GAB2-2007-GAL-DOM2</strain>
    </source>
</reference>
<evidence type="ECO:0000313" key="4">
    <source>
        <dbReference type="Proteomes" id="UP000028837"/>
    </source>
</evidence>
<dbReference type="AlphaFoldDB" id="A0A086JR54"/>
<organism evidence="3 4">
    <name type="scientific">Toxoplasma gondii GAB2-2007-GAL-DOM2</name>
    <dbReference type="NCBI Taxonomy" id="1130820"/>
    <lineage>
        <taxon>Eukaryota</taxon>
        <taxon>Sar</taxon>
        <taxon>Alveolata</taxon>
        <taxon>Apicomplexa</taxon>
        <taxon>Conoidasida</taxon>
        <taxon>Coccidia</taxon>
        <taxon>Eucoccidiorida</taxon>
        <taxon>Eimeriorina</taxon>
        <taxon>Sarcocystidae</taxon>
        <taxon>Toxoplasma</taxon>
    </lineage>
</organism>
<dbReference type="InterPro" id="IPR006387">
    <property type="entry name" value="CPW_WPC_dom"/>
</dbReference>
<evidence type="ECO:0000256" key="1">
    <source>
        <dbReference type="SAM" id="SignalP"/>
    </source>
</evidence>
<evidence type="ECO:0000313" key="3">
    <source>
        <dbReference type="EMBL" id="KFG34622.1"/>
    </source>
</evidence>
<dbReference type="EMBL" id="AHZU02001230">
    <property type="protein sequence ID" value="KFG34622.1"/>
    <property type="molecule type" value="Genomic_DNA"/>
</dbReference>
<sequence length="300" mass="32727">MNPTILVGVMFCALWGRAVCTFVPQRIGRGPSSVDHASTVEHAAPLRFTQSGAGASPVVGLLSLLMSLLTQLLGVKAPQSSELQEAGTGFPPQLEQFINDAITNAEKKAVAQMMQDNRSRDLDQELLHIAEERLKKYWYIGQCRRDYTTTCPVDWTETEDGLCLPPVEYSGPCRASNFKDSSVLQKEDFAWKCQAAWPCRSAPSRDFSSACPTNWANIGGHLCIAPDNYAGNCSPAVDFANFSTERKAIWAKTCDAEWPVINVSKRAARRSLAAVPKNVGVEGPVSEEGVIHSVIKPISL</sequence>
<feature type="signal peptide" evidence="1">
    <location>
        <begin position="1"/>
        <end position="20"/>
    </location>
</feature>
<dbReference type="NCBIfam" id="TIGR01492">
    <property type="entry name" value="CPW_WPC"/>
    <property type="match status" value="2"/>
</dbReference>
<feature type="domain" description="CPW-WPC" evidence="2">
    <location>
        <begin position="204"/>
        <end position="262"/>
    </location>
</feature>
<dbReference type="OrthoDB" id="361898at2759"/>